<feature type="domain" description="Chalcone/stilbene synthase C-terminal" evidence="3">
    <location>
        <begin position="390"/>
        <end position="479"/>
    </location>
</feature>
<evidence type="ECO:0000256" key="1">
    <source>
        <dbReference type="PIRNR" id="PIRNR036417"/>
    </source>
</evidence>
<keyword evidence="1" id="KW-0808">Transferase</keyword>
<keyword evidence="2" id="KW-0472">Membrane</keyword>
<dbReference type="OrthoDB" id="329835at2759"/>
<proteinExistence type="inferred from homology"/>
<keyword evidence="2" id="KW-0812">Transmembrane</keyword>
<dbReference type="AlphaFoldDB" id="A0A250X5T9"/>
<keyword evidence="1" id="KW-0012">Acyltransferase</keyword>
<dbReference type="SUPFAM" id="SSF53901">
    <property type="entry name" value="Thiolase-like"/>
    <property type="match status" value="2"/>
</dbReference>
<feature type="domain" description="FAE" evidence="4">
    <location>
        <begin position="93"/>
        <end position="381"/>
    </location>
</feature>
<dbReference type="GO" id="GO:0016747">
    <property type="term" value="F:acyltransferase activity, transferring groups other than amino-acyl groups"/>
    <property type="evidence" value="ECO:0007669"/>
    <property type="project" value="InterPro"/>
</dbReference>
<dbReference type="Pfam" id="PF08392">
    <property type="entry name" value="FAE1_CUT1_RppA"/>
    <property type="match status" value="1"/>
</dbReference>
<feature type="transmembrane region" description="Helical" evidence="2">
    <location>
        <begin position="71"/>
        <end position="95"/>
    </location>
</feature>
<reference evidence="5 6" key="1">
    <citation type="submission" date="2017-08" db="EMBL/GenBank/DDBJ databases">
        <title>Acidophilic green algal genome provides insights into adaptation to an acidic environment.</title>
        <authorList>
            <person name="Hirooka S."/>
            <person name="Hirose Y."/>
            <person name="Kanesaki Y."/>
            <person name="Higuchi S."/>
            <person name="Fujiwara T."/>
            <person name="Onuma R."/>
            <person name="Era A."/>
            <person name="Ohbayashi R."/>
            <person name="Uzuka A."/>
            <person name="Nozaki H."/>
            <person name="Yoshikawa H."/>
            <person name="Miyagishima S.Y."/>
        </authorList>
    </citation>
    <scope>NUCLEOTIDE SEQUENCE [LARGE SCALE GENOMIC DNA]</scope>
    <source>
        <strain evidence="5 6">NIES-2499</strain>
    </source>
</reference>
<dbReference type="Pfam" id="PF02797">
    <property type="entry name" value="Chal_sti_synt_C"/>
    <property type="match status" value="1"/>
</dbReference>
<sequence>MNGKISHSLQFPDYRGSVALKYVKRGFQTAFNIVPAIGAIVVAGFGAAELLNLWNQGELHKLWNVALQTELTFDLITVIGCTSLVAVAILAYFMLQSRPVFLLDFQVYKAPDSWAAPATSFLVGSRDCKKFTEESLVFQEKIMARSGLGSNTYLPPAVHAMPPCPSMKYAREEFEHVMFSCVDDLLKKTGIHPKQIGILVVNCSLFNPTPSLSAMVINHFKMRSNIISYNLSGMGCSCSPIAIDLARQMLQLYPSSYALVLSTENITQNWYFGNERSMLMPNCLFRVGGAAMLLTNKKREYFRSKYQLLHTVRTHLGARDDAYNCIFQCEDEAGTVGVRLSKELMAVAGEALKVNVTTLGPLVLPISEQLIFICNLVLRKVFRKKLKPYIPDFNTAFHHICIHTGGRAVIDEIEKQLKLGDHVAEPSRATLYRYGNVSSSSIWYCLAYMESIRGVRCGDKVWQLGFGSGFKCNSAVWKSLRRIKDVHPAWDGFDVDEMRDYLNSLPNHHNAGKKTQ</sequence>
<dbReference type="STRING" id="1157962.A0A250X5T9"/>
<dbReference type="Proteomes" id="UP000232323">
    <property type="component" value="Unassembled WGS sequence"/>
</dbReference>
<accession>A0A250X5T9</accession>
<dbReference type="PIRSF" id="PIRSF036417">
    <property type="entry name" value="3-ktacl-CoA_syn"/>
    <property type="match status" value="1"/>
</dbReference>
<feature type="transmembrane region" description="Helical" evidence="2">
    <location>
        <begin position="30"/>
        <end position="51"/>
    </location>
</feature>
<dbReference type="UniPathway" id="UPA00094"/>
<evidence type="ECO:0000256" key="2">
    <source>
        <dbReference type="SAM" id="Phobius"/>
    </source>
</evidence>
<keyword evidence="6" id="KW-1185">Reference proteome</keyword>
<comment type="pathway">
    <text evidence="1">Lipid metabolism; fatty acid biosynthesis.</text>
</comment>
<dbReference type="EMBL" id="BEGY01000032">
    <property type="protein sequence ID" value="GAX78445.1"/>
    <property type="molecule type" value="Genomic_DNA"/>
</dbReference>
<dbReference type="GO" id="GO:0016020">
    <property type="term" value="C:membrane"/>
    <property type="evidence" value="ECO:0007669"/>
    <property type="project" value="InterPro"/>
</dbReference>
<dbReference type="InterPro" id="IPR012392">
    <property type="entry name" value="3-ktacl-CoA_syn"/>
</dbReference>
<comment type="similarity">
    <text evidence="1">Belongs to the thiolase-like superfamily. Chalcone/stilbene synthases family.</text>
</comment>
<comment type="caution">
    <text evidence="5">The sequence shown here is derived from an EMBL/GenBank/DDBJ whole genome shotgun (WGS) entry which is preliminary data.</text>
</comment>
<evidence type="ECO:0000313" key="5">
    <source>
        <dbReference type="EMBL" id="GAX78445.1"/>
    </source>
</evidence>
<evidence type="ECO:0000259" key="3">
    <source>
        <dbReference type="Pfam" id="PF02797"/>
    </source>
</evidence>
<dbReference type="InterPro" id="IPR012328">
    <property type="entry name" value="Chalcone/stilbene_synt_C"/>
</dbReference>
<dbReference type="PANTHER" id="PTHR31561">
    <property type="entry name" value="3-KETOACYL-COA SYNTHASE"/>
    <property type="match status" value="1"/>
</dbReference>
<evidence type="ECO:0000313" key="6">
    <source>
        <dbReference type="Proteomes" id="UP000232323"/>
    </source>
</evidence>
<protein>
    <recommendedName>
        <fullName evidence="1">3-ketoacyl-CoA synthase</fullName>
        <ecNumber evidence="1">2.3.1.-</ecNumber>
    </recommendedName>
</protein>
<gene>
    <name evidence="5" type="ORF">CEUSTIGMA_g5886.t1</name>
</gene>
<organism evidence="5 6">
    <name type="scientific">Chlamydomonas eustigma</name>
    <dbReference type="NCBI Taxonomy" id="1157962"/>
    <lineage>
        <taxon>Eukaryota</taxon>
        <taxon>Viridiplantae</taxon>
        <taxon>Chlorophyta</taxon>
        <taxon>core chlorophytes</taxon>
        <taxon>Chlorophyceae</taxon>
        <taxon>CS clade</taxon>
        <taxon>Chlamydomonadales</taxon>
        <taxon>Chlamydomonadaceae</taxon>
        <taxon>Chlamydomonas</taxon>
    </lineage>
</organism>
<dbReference type="Gene3D" id="3.40.47.10">
    <property type="match status" value="1"/>
</dbReference>
<name>A0A250X5T9_9CHLO</name>
<dbReference type="InterPro" id="IPR013601">
    <property type="entry name" value="FAE1_typ3_polyketide_synth"/>
</dbReference>
<dbReference type="InterPro" id="IPR016039">
    <property type="entry name" value="Thiolase-like"/>
</dbReference>
<dbReference type="EC" id="2.3.1.-" evidence="1"/>
<dbReference type="GO" id="GO:0006633">
    <property type="term" value="P:fatty acid biosynthetic process"/>
    <property type="evidence" value="ECO:0007669"/>
    <property type="project" value="UniProtKB-UniPathway"/>
</dbReference>
<evidence type="ECO:0000259" key="4">
    <source>
        <dbReference type="Pfam" id="PF08392"/>
    </source>
</evidence>
<dbReference type="CDD" id="cd00831">
    <property type="entry name" value="CHS_like"/>
    <property type="match status" value="1"/>
</dbReference>
<keyword evidence="2" id="KW-1133">Transmembrane helix</keyword>